<evidence type="ECO:0000313" key="2">
    <source>
        <dbReference type="Ensembl" id="ENSMFAP00000055194.1"/>
    </source>
</evidence>
<feature type="chain" id="PRO_5031313360" description="Secreted protein" evidence="1">
    <location>
        <begin position="19"/>
        <end position="193"/>
    </location>
</feature>
<dbReference type="Proteomes" id="UP000233100">
    <property type="component" value="Chromosome 14"/>
</dbReference>
<sequence length="193" mass="20329">MLHLCMCALSVLLGEVVTALVHVRSRCFFSLQFLSCSFGPYVVVAPASPLFSLPFFLLFPTPFSTWGVVLCGPVLSVDCGEAEPILSSRLSLAMPCPHLSFHSLSRSGCHCREAGGSGAWSGPCPGSAVGRSPFGNKPLSGSEAEHWSEPGPTEGFHLAVSGVGSDLQTPAVGPPFPLLWPVCEWLSSASIRV</sequence>
<feature type="signal peptide" evidence="1">
    <location>
        <begin position="1"/>
        <end position="18"/>
    </location>
</feature>
<organism evidence="2 3">
    <name type="scientific">Macaca fascicularis</name>
    <name type="common">Crab-eating macaque</name>
    <name type="synonym">Cynomolgus monkey</name>
    <dbReference type="NCBI Taxonomy" id="9541"/>
    <lineage>
        <taxon>Eukaryota</taxon>
        <taxon>Metazoa</taxon>
        <taxon>Chordata</taxon>
        <taxon>Craniata</taxon>
        <taxon>Vertebrata</taxon>
        <taxon>Euteleostomi</taxon>
        <taxon>Mammalia</taxon>
        <taxon>Eutheria</taxon>
        <taxon>Euarchontoglires</taxon>
        <taxon>Primates</taxon>
        <taxon>Haplorrhini</taxon>
        <taxon>Catarrhini</taxon>
        <taxon>Cercopithecidae</taxon>
        <taxon>Cercopithecinae</taxon>
        <taxon>Macaca</taxon>
    </lineage>
</organism>
<keyword evidence="1" id="KW-0732">Signal</keyword>
<reference evidence="2" key="3">
    <citation type="submission" date="2025-09" db="UniProtKB">
        <authorList>
            <consortium name="Ensembl"/>
        </authorList>
    </citation>
    <scope>IDENTIFICATION</scope>
</reference>
<accession>A0A7N9CT56</accession>
<protein>
    <recommendedName>
        <fullName evidence="4">Secreted protein</fullName>
    </recommendedName>
</protein>
<evidence type="ECO:0000256" key="1">
    <source>
        <dbReference type="SAM" id="SignalP"/>
    </source>
</evidence>
<evidence type="ECO:0000313" key="3">
    <source>
        <dbReference type="Proteomes" id="UP000233100"/>
    </source>
</evidence>
<dbReference type="Ensembl" id="ENSMFAT00000079466.1">
    <property type="protein sequence ID" value="ENSMFAP00000055194.1"/>
    <property type="gene ID" value="ENSMFAG00000058388.1"/>
</dbReference>
<name>A0A7N9CT56_MACFA</name>
<keyword evidence="3" id="KW-1185">Reference proteome</keyword>
<evidence type="ECO:0008006" key="4">
    <source>
        <dbReference type="Google" id="ProtNLM"/>
    </source>
</evidence>
<reference evidence="2" key="2">
    <citation type="submission" date="2025-08" db="UniProtKB">
        <authorList>
            <consortium name="Ensembl"/>
        </authorList>
    </citation>
    <scope>IDENTIFICATION</scope>
</reference>
<proteinExistence type="predicted"/>
<dbReference type="GeneTree" id="ENSGT00910000148594"/>
<reference evidence="2 3" key="1">
    <citation type="submission" date="2013-03" db="EMBL/GenBank/DDBJ databases">
        <authorList>
            <person name="Warren W."/>
            <person name="Wilson R.K."/>
        </authorList>
    </citation>
    <scope>NUCLEOTIDE SEQUENCE</scope>
</reference>
<dbReference type="AlphaFoldDB" id="A0A7N9CT56"/>